<reference evidence="4" key="1">
    <citation type="submission" date="2021-02" db="EMBL/GenBank/DDBJ databases">
        <authorList>
            <person name="Nowell W R."/>
        </authorList>
    </citation>
    <scope>NUCLEOTIDE SEQUENCE</scope>
</reference>
<dbReference type="Proteomes" id="UP000663865">
    <property type="component" value="Unassembled WGS sequence"/>
</dbReference>
<keyword evidence="1" id="KW-0175">Coiled coil</keyword>
<sequence length="1286" mass="144758">MSNCGGPGTGENENARRPNLRNIGTAQNLPLVRRGCVTRSARAANPSNFNILNPIADIRAASPKLTHPSDESSLGRDKGLSKDAPVKQGKTGLWTEIEITELRQLVSSNTNHAGTVSWVKVEKAWRLIANLPERSKASLSSKWHDIKTKSTILIADDTNQTQCSPDTNPGNTVTGFPSSVTTTDTAQVTASNTLGIKAVVGDEEENQCPPVDSPDALIQLTFRKNLQKARKIGCQMTLRKPPNRVSGQHIKPIICVVDGLIKSELHKKGSCRLTWNQLSVLVFAGALTVSELGNQFTTEKAEKRQAWFSSSYRECDNLRRVIGKATAELRRRKRWRRKKGAQTAPTMQQVANIRMLVKKYKAVSFAEITSLVEKLKARLQLLQSKIALRQADENRVRVRQMPAKMLLRSMEREEETQAPSEMPDVHRIREYWETIVGVKKPFNSKNVQLQAWEQSLSQIPEDSDLTGHLTKELWDRVVRKAKPWKAHGPDGLQGYWWKVFVSANMALHKLVLHHLTSGESLPQPWITEGRIVLIHKAGPKSKPENFRPIACLNTCYKLLTGYVTMYLNQHVTERKIMPKEQIALRGGVWGCTHALTLDQTLISDAQDQKQRPISVAWIDYAKAFDSVPHSYIKWLLSVIRIPDLLKKFLVSIMTNWRVRYEVRIKRGQTDRSNYLKIRSGVLQGDSFSPLLFCLAMAPISHALNNVSGAYVTASGSKKNLQLSLSHIFYMDDLKLYGNSRESLAKQIKCVTSISKDINMELNVKKCAVAHFSPNPLEQQVPVDPVTTVERDINFPLLDVESVYKYLGIEQRLGVKEPEAWERVAKRCSTVARKIWSSELTFRQKINTHNATVNPSLKYVASCSIKGNGKYASVLKRGDTTDTGLRKILKEQKARYKANCVERLYLPAEQGGCGLRSVKDSLQESTIYSWAYLCTKPELKSSLNLFNNMAKRQKRCVISDAQSILKTYNINAKIDEAHSTVILDGAIFVDAKTLARHVVSLMRTANNTRRYEEWRDLPLAGRVLRSTSNIDLVASFAWLKQGKLSSTAVRNVLAAQEGCLLTKTHPAHTKHSADLSCRACRKSKETIAHVISNCPTWLPTLYVDRHDSAARNIYYKLCQKYGLMPPHYTQQVLSVQENDTIKLYWNQPVQTKKIIRHNKPDIILFDKIKKTALVIEFAISWFTGIERQIDIKTNRYCVNGNYDQDLNVPYPNGDNLLRELQAAGWDASFLPIVIGATGEVLFGLSGKIKEHLGISSEAADECIERMQRSAALGTSRIIKNHLSKKAR</sequence>
<dbReference type="EMBL" id="CAJNYV010005648">
    <property type="protein sequence ID" value="CAF3771354.1"/>
    <property type="molecule type" value="Genomic_DNA"/>
</dbReference>
<feature type="coiled-coil region" evidence="1">
    <location>
        <begin position="365"/>
        <end position="392"/>
    </location>
</feature>
<evidence type="ECO:0000259" key="3">
    <source>
        <dbReference type="PROSITE" id="PS50878"/>
    </source>
</evidence>
<feature type="region of interest" description="Disordered" evidence="2">
    <location>
        <begin position="1"/>
        <end position="25"/>
    </location>
</feature>
<evidence type="ECO:0000313" key="4">
    <source>
        <dbReference type="EMBL" id="CAF3771354.1"/>
    </source>
</evidence>
<name>A0A819A0P6_9BILA</name>
<feature type="region of interest" description="Disordered" evidence="2">
    <location>
        <begin position="62"/>
        <end position="87"/>
    </location>
</feature>
<dbReference type="InterPro" id="IPR043502">
    <property type="entry name" value="DNA/RNA_pol_sf"/>
</dbReference>
<evidence type="ECO:0000313" key="5">
    <source>
        <dbReference type="EMBL" id="CAF4850442.1"/>
    </source>
</evidence>
<dbReference type="CDD" id="cd01650">
    <property type="entry name" value="RT_nLTR_like"/>
    <property type="match status" value="1"/>
</dbReference>
<dbReference type="PANTHER" id="PTHR35450">
    <property type="entry name" value="REVERSE TRANSCRIPTASE DOMAIN-CONTAINING PROTEIN"/>
    <property type="match status" value="1"/>
</dbReference>
<dbReference type="PROSITE" id="PS50878">
    <property type="entry name" value="RT_POL"/>
    <property type="match status" value="1"/>
</dbReference>
<evidence type="ECO:0000256" key="2">
    <source>
        <dbReference type="SAM" id="MobiDB-lite"/>
    </source>
</evidence>
<dbReference type="InterPro" id="IPR000477">
    <property type="entry name" value="RT_dom"/>
</dbReference>
<dbReference type="Proteomes" id="UP000663838">
    <property type="component" value="Unassembled WGS sequence"/>
</dbReference>
<organism evidence="4 6">
    <name type="scientific">Rotaria socialis</name>
    <dbReference type="NCBI Taxonomy" id="392032"/>
    <lineage>
        <taxon>Eukaryota</taxon>
        <taxon>Metazoa</taxon>
        <taxon>Spiralia</taxon>
        <taxon>Gnathifera</taxon>
        <taxon>Rotifera</taxon>
        <taxon>Eurotatoria</taxon>
        <taxon>Bdelloidea</taxon>
        <taxon>Philodinida</taxon>
        <taxon>Philodinidae</taxon>
        <taxon>Rotaria</taxon>
    </lineage>
</organism>
<feature type="domain" description="Reverse transcriptase" evidence="3">
    <location>
        <begin position="515"/>
        <end position="810"/>
    </location>
</feature>
<dbReference type="EMBL" id="CAJOBS010003250">
    <property type="protein sequence ID" value="CAF4850442.1"/>
    <property type="molecule type" value="Genomic_DNA"/>
</dbReference>
<evidence type="ECO:0000256" key="1">
    <source>
        <dbReference type="SAM" id="Coils"/>
    </source>
</evidence>
<protein>
    <recommendedName>
        <fullName evidence="3">Reverse transcriptase domain-containing protein</fullName>
    </recommendedName>
</protein>
<dbReference type="Pfam" id="PF00078">
    <property type="entry name" value="RVT_1"/>
    <property type="match status" value="1"/>
</dbReference>
<dbReference type="SUPFAM" id="SSF56672">
    <property type="entry name" value="DNA/RNA polymerases"/>
    <property type="match status" value="1"/>
</dbReference>
<dbReference type="PANTHER" id="PTHR35450:SF2">
    <property type="entry name" value="REVERSE TRANSCRIPTASE DOMAIN-CONTAINING PROTEIN"/>
    <property type="match status" value="1"/>
</dbReference>
<dbReference type="InterPro" id="IPR043128">
    <property type="entry name" value="Rev_trsase/Diguanyl_cyclase"/>
</dbReference>
<feature type="compositionally biased region" description="Basic and acidic residues" evidence="2">
    <location>
        <begin position="67"/>
        <end position="85"/>
    </location>
</feature>
<evidence type="ECO:0000313" key="6">
    <source>
        <dbReference type="Proteomes" id="UP000663865"/>
    </source>
</evidence>
<dbReference type="Gene3D" id="3.30.70.270">
    <property type="match status" value="1"/>
</dbReference>
<accession>A0A819A0P6</accession>
<comment type="caution">
    <text evidence="4">The sequence shown here is derived from an EMBL/GenBank/DDBJ whole genome shotgun (WGS) entry which is preliminary data.</text>
</comment>
<gene>
    <name evidence="4" type="ORF">KIK155_LOCUS30843</name>
    <name evidence="5" type="ORF">TOA249_LOCUS26833</name>
</gene>
<proteinExistence type="predicted"/>